<evidence type="ECO:0000256" key="4">
    <source>
        <dbReference type="ARBA" id="ARBA00022840"/>
    </source>
</evidence>
<keyword evidence="3 6" id="KW-0547">Nucleotide-binding</keyword>
<accession>A0ABZ2KI72</accession>
<evidence type="ECO:0000256" key="5">
    <source>
        <dbReference type="ARBA" id="ARBA00048539"/>
    </source>
</evidence>
<evidence type="ECO:0000259" key="8">
    <source>
        <dbReference type="Pfam" id="PF01171"/>
    </source>
</evidence>
<comment type="similarity">
    <text evidence="6">Belongs to the tRNA(Ile)-lysidine synthase family.</text>
</comment>
<keyword evidence="1 6" id="KW-0436">Ligase</keyword>
<dbReference type="GO" id="GO:0032267">
    <property type="term" value="F:tRNA(Ile)-lysidine synthase activity"/>
    <property type="evidence" value="ECO:0007669"/>
    <property type="project" value="UniProtKB-EC"/>
</dbReference>
<dbReference type="Pfam" id="PF01171">
    <property type="entry name" value="ATP_bind_3"/>
    <property type="match status" value="1"/>
</dbReference>
<reference evidence="9 10" key="1">
    <citation type="submission" date="2021-12" db="EMBL/GenBank/DDBJ databases">
        <title>Discovery of the Pendulisporaceae a myxobacterial family with distinct sporulation behavior and unique specialized metabolism.</title>
        <authorList>
            <person name="Garcia R."/>
            <person name="Popoff A."/>
            <person name="Bader C.D."/>
            <person name="Loehr J."/>
            <person name="Walesch S."/>
            <person name="Walt C."/>
            <person name="Boldt J."/>
            <person name="Bunk B."/>
            <person name="Haeckl F.J.F.P.J."/>
            <person name="Gunesch A.P."/>
            <person name="Birkelbach J."/>
            <person name="Nuebel U."/>
            <person name="Pietschmann T."/>
            <person name="Bach T."/>
            <person name="Mueller R."/>
        </authorList>
    </citation>
    <scope>NUCLEOTIDE SEQUENCE [LARGE SCALE GENOMIC DNA]</scope>
    <source>
        <strain evidence="9 10">MSr12523</strain>
    </source>
</reference>
<comment type="catalytic activity">
    <reaction evidence="5 6">
        <text>cytidine(34) in tRNA(Ile2) + L-lysine + ATP = lysidine(34) in tRNA(Ile2) + AMP + diphosphate + H(+)</text>
        <dbReference type="Rhea" id="RHEA:43744"/>
        <dbReference type="Rhea" id="RHEA-COMP:10625"/>
        <dbReference type="Rhea" id="RHEA-COMP:10670"/>
        <dbReference type="ChEBI" id="CHEBI:15378"/>
        <dbReference type="ChEBI" id="CHEBI:30616"/>
        <dbReference type="ChEBI" id="CHEBI:32551"/>
        <dbReference type="ChEBI" id="CHEBI:33019"/>
        <dbReference type="ChEBI" id="CHEBI:82748"/>
        <dbReference type="ChEBI" id="CHEBI:83665"/>
        <dbReference type="ChEBI" id="CHEBI:456215"/>
        <dbReference type="EC" id="6.3.4.19"/>
    </reaction>
</comment>
<comment type="domain">
    <text evidence="6">The N-terminal region contains the highly conserved SGGXDS motif, predicted to be a P-loop motif involved in ATP binding.</text>
</comment>
<evidence type="ECO:0000313" key="10">
    <source>
        <dbReference type="Proteomes" id="UP001379533"/>
    </source>
</evidence>
<feature type="region of interest" description="Disordered" evidence="7">
    <location>
        <begin position="292"/>
        <end position="311"/>
    </location>
</feature>
<dbReference type="Gene3D" id="3.40.50.620">
    <property type="entry name" value="HUPs"/>
    <property type="match status" value="1"/>
</dbReference>
<keyword evidence="2 6" id="KW-0819">tRNA processing</keyword>
<name>A0ABZ2KI72_9BACT</name>
<comment type="subcellular location">
    <subcellularLocation>
        <location evidence="6">Cytoplasm</location>
    </subcellularLocation>
</comment>
<feature type="compositionally biased region" description="Low complexity" evidence="7">
    <location>
        <begin position="292"/>
        <end position="301"/>
    </location>
</feature>
<evidence type="ECO:0000256" key="6">
    <source>
        <dbReference type="HAMAP-Rule" id="MF_01161"/>
    </source>
</evidence>
<feature type="domain" description="tRNA(Ile)-lysidine/2-thiocytidine synthase N-terminal" evidence="8">
    <location>
        <begin position="30"/>
        <end position="211"/>
    </location>
</feature>
<dbReference type="NCBIfam" id="TIGR02432">
    <property type="entry name" value="lysidine_TilS_N"/>
    <property type="match status" value="1"/>
</dbReference>
<evidence type="ECO:0000256" key="3">
    <source>
        <dbReference type="ARBA" id="ARBA00022741"/>
    </source>
</evidence>
<dbReference type="CDD" id="cd01992">
    <property type="entry name" value="TilS_N"/>
    <property type="match status" value="1"/>
</dbReference>
<dbReference type="EMBL" id="CP089982">
    <property type="protein sequence ID" value="WXA97729.1"/>
    <property type="molecule type" value="Genomic_DNA"/>
</dbReference>
<dbReference type="EC" id="6.3.4.19" evidence="6"/>
<comment type="function">
    <text evidence="6">Ligates lysine onto the cytidine present at position 34 of the AUA codon-specific tRNA(Ile) that contains the anticodon CAU, in an ATP-dependent manner. Cytidine is converted to lysidine, thus changing the amino acid specificity of the tRNA from methionine to isoleucine.</text>
</comment>
<feature type="binding site" evidence="6">
    <location>
        <begin position="35"/>
        <end position="40"/>
    </location>
    <ligand>
        <name>ATP</name>
        <dbReference type="ChEBI" id="CHEBI:30616"/>
    </ligand>
</feature>
<keyword evidence="6" id="KW-0963">Cytoplasm</keyword>
<keyword evidence="4 6" id="KW-0067">ATP-binding</keyword>
<dbReference type="PANTHER" id="PTHR43033">
    <property type="entry name" value="TRNA(ILE)-LYSIDINE SYNTHASE-RELATED"/>
    <property type="match status" value="1"/>
</dbReference>
<dbReference type="Proteomes" id="UP001379533">
    <property type="component" value="Chromosome"/>
</dbReference>
<evidence type="ECO:0000256" key="2">
    <source>
        <dbReference type="ARBA" id="ARBA00022694"/>
    </source>
</evidence>
<dbReference type="RefSeq" id="WP_394848348.1">
    <property type="nucleotide sequence ID" value="NZ_CP089982.1"/>
</dbReference>
<dbReference type="InterPro" id="IPR012795">
    <property type="entry name" value="tRNA_Ile_lys_synt_N"/>
</dbReference>
<sequence length="311" mass="33425">MSRPSHPPTLLTIARRTIVEESLLTPGDAVLLAVSGGRDSMALLHVMSLLAKKTAYRLFAFGVDHGLRPDAARELDLSESFARELGVPFRRTSVDVAPGGNLQARARDARYLALEDAAAAFGASVIATAHHAEDRAETFLLRLLQGSHAAGLAVLPAKAPATNDAKLPRIRPLIRASRAAIDAHVTRHVISFANDPSNANPRFARARVRHEVLPLLRTLSPKIVEHLCSLADELAPCSEGANARGHAYPLPRATQLALAELRRTQSGTARIQLPGGLVAMADRTHVWSETAEATLSETASTRPLRRPAPKD</sequence>
<keyword evidence="10" id="KW-1185">Reference proteome</keyword>
<organism evidence="9 10">
    <name type="scientific">Pendulispora brunnea</name>
    <dbReference type="NCBI Taxonomy" id="2905690"/>
    <lineage>
        <taxon>Bacteria</taxon>
        <taxon>Pseudomonadati</taxon>
        <taxon>Myxococcota</taxon>
        <taxon>Myxococcia</taxon>
        <taxon>Myxococcales</taxon>
        <taxon>Sorangiineae</taxon>
        <taxon>Pendulisporaceae</taxon>
        <taxon>Pendulispora</taxon>
    </lineage>
</organism>
<dbReference type="InterPro" id="IPR011063">
    <property type="entry name" value="TilS/TtcA_N"/>
</dbReference>
<dbReference type="PANTHER" id="PTHR43033:SF1">
    <property type="entry name" value="TRNA(ILE)-LYSIDINE SYNTHASE-RELATED"/>
    <property type="match status" value="1"/>
</dbReference>
<protein>
    <recommendedName>
        <fullName evidence="6">tRNA(Ile)-lysidine synthase</fullName>
        <ecNumber evidence="6">6.3.4.19</ecNumber>
    </recommendedName>
    <alternativeName>
        <fullName evidence="6">tRNA(Ile)-2-lysyl-cytidine synthase</fullName>
    </alternativeName>
    <alternativeName>
        <fullName evidence="6">tRNA(Ile)-lysidine synthetase</fullName>
    </alternativeName>
</protein>
<dbReference type="InterPro" id="IPR012094">
    <property type="entry name" value="tRNA_Ile_lys_synt"/>
</dbReference>
<dbReference type="SUPFAM" id="SSF52402">
    <property type="entry name" value="Adenine nucleotide alpha hydrolases-like"/>
    <property type="match status" value="1"/>
</dbReference>
<evidence type="ECO:0000313" key="9">
    <source>
        <dbReference type="EMBL" id="WXA97729.1"/>
    </source>
</evidence>
<proteinExistence type="inferred from homology"/>
<dbReference type="HAMAP" id="MF_01161">
    <property type="entry name" value="tRNA_Ile_lys_synt"/>
    <property type="match status" value="1"/>
</dbReference>
<dbReference type="InterPro" id="IPR014729">
    <property type="entry name" value="Rossmann-like_a/b/a_fold"/>
</dbReference>
<gene>
    <name evidence="6 9" type="primary">tilS</name>
    <name evidence="9" type="ORF">LZC95_12900</name>
</gene>
<evidence type="ECO:0000256" key="1">
    <source>
        <dbReference type="ARBA" id="ARBA00022598"/>
    </source>
</evidence>
<evidence type="ECO:0000256" key="7">
    <source>
        <dbReference type="SAM" id="MobiDB-lite"/>
    </source>
</evidence>